<keyword evidence="2" id="KW-1185">Reference proteome</keyword>
<dbReference type="Pfam" id="PF13384">
    <property type="entry name" value="HTH_23"/>
    <property type="match status" value="1"/>
</dbReference>
<name>A0ABY4IJS2_9MICO</name>
<gene>
    <name evidence="1" type="ORF">KV396_00145</name>
</gene>
<reference evidence="1 2" key="1">
    <citation type="submission" date="2021-06" db="EMBL/GenBank/DDBJ databases">
        <title>Genome-based taxonomic framework of Microbacterium strains isolated from marine environment, the description of four new species and reclassification of four preexisting species.</title>
        <authorList>
            <person name="Lee S.D."/>
            <person name="Kim S.-M."/>
            <person name="Byeon Y.-S."/>
            <person name="Yang H.L."/>
            <person name="Kim I.S."/>
        </authorList>
    </citation>
    <scope>NUCLEOTIDE SEQUENCE [LARGE SCALE GENOMIC DNA]</scope>
    <source>
        <strain evidence="1 2">SSW1-36</strain>
    </source>
</reference>
<accession>A0ABY4IJS2</accession>
<dbReference type="InterPro" id="IPR036388">
    <property type="entry name" value="WH-like_DNA-bd_sf"/>
</dbReference>
<evidence type="ECO:0000313" key="2">
    <source>
        <dbReference type="Proteomes" id="UP000831963"/>
    </source>
</evidence>
<evidence type="ECO:0000313" key="1">
    <source>
        <dbReference type="EMBL" id="UPL12993.1"/>
    </source>
</evidence>
<dbReference type="Proteomes" id="UP000831963">
    <property type="component" value="Chromosome"/>
</dbReference>
<proteinExistence type="predicted"/>
<dbReference type="EMBL" id="CP078077">
    <property type="protein sequence ID" value="UPL12993.1"/>
    <property type="molecule type" value="Genomic_DNA"/>
</dbReference>
<dbReference type="Gene3D" id="1.10.10.10">
    <property type="entry name" value="Winged helix-like DNA-binding domain superfamily/Winged helix DNA-binding domain"/>
    <property type="match status" value="1"/>
</dbReference>
<dbReference type="RefSeq" id="WP_247956434.1">
    <property type="nucleotide sequence ID" value="NZ_CP078077.1"/>
</dbReference>
<organism evidence="1 2">
    <name type="scientific">Microbacterium galbinum</name>
    <dbReference type="NCBI Taxonomy" id="2851646"/>
    <lineage>
        <taxon>Bacteria</taxon>
        <taxon>Bacillati</taxon>
        <taxon>Actinomycetota</taxon>
        <taxon>Actinomycetes</taxon>
        <taxon>Micrococcales</taxon>
        <taxon>Microbacteriaceae</taxon>
        <taxon>Microbacterium</taxon>
    </lineage>
</organism>
<protein>
    <submittedName>
        <fullName evidence="1">Helix-turn-helix domain-containing protein</fullName>
    </submittedName>
</protein>
<sequence>MAADPAERIREAVKQLETWRTERDEAIRAAAAGDPRMSPTEIARASGLSRMQVYRILEAAR</sequence>